<keyword evidence="11" id="KW-1185">Reference proteome</keyword>
<comment type="subcellular location">
    <subcellularLocation>
        <location evidence="1 8">Secreted</location>
        <location evidence="1 8">Extracellular space</location>
        <location evidence="1 8">Extracellular matrix</location>
    </subcellularLocation>
</comment>
<dbReference type="AlphaFoldDB" id="A0A8S3Z7L8"/>
<accession>A0A8S3Z7L8</accession>
<reference evidence="10" key="1">
    <citation type="submission" date="2021-04" db="EMBL/GenBank/DDBJ databases">
        <authorList>
            <consortium name="Molecular Ecology Group"/>
        </authorList>
    </citation>
    <scope>NUCLEOTIDE SEQUENCE</scope>
</reference>
<feature type="chain" id="PRO_5035843487" description="Protein Wnt" evidence="9">
    <location>
        <begin position="25"/>
        <end position="111"/>
    </location>
</feature>
<dbReference type="OrthoDB" id="5945655at2759"/>
<evidence type="ECO:0000313" key="11">
    <source>
        <dbReference type="Proteomes" id="UP000678393"/>
    </source>
</evidence>
<dbReference type="EMBL" id="CAJHNH020001946">
    <property type="protein sequence ID" value="CAG5125089.1"/>
    <property type="molecule type" value="Genomic_DNA"/>
</dbReference>
<keyword evidence="4" id="KW-0964">Secreted</keyword>
<keyword evidence="5" id="KW-0272">Extracellular matrix</keyword>
<dbReference type="Proteomes" id="UP000678393">
    <property type="component" value="Unassembled WGS sequence"/>
</dbReference>
<comment type="similarity">
    <text evidence="2 8">Belongs to the Wnt family.</text>
</comment>
<name>A0A8S3Z7L8_9EUPU</name>
<feature type="non-terminal residue" evidence="10">
    <location>
        <position position="111"/>
    </location>
</feature>
<evidence type="ECO:0000256" key="1">
    <source>
        <dbReference type="ARBA" id="ARBA00004498"/>
    </source>
</evidence>
<keyword evidence="7" id="KW-1015">Disulfide bond</keyword>
<dbReference type="PANTHER" id="PTHR12027">
    <property type="entry name" value="WNT RELATED"/>
    <property type="match status" value="1"/>
</dbReference>
<evidence type="ECO:0000313" key="10">
    <source>
        <dbReference type="EMBL" id="CAG5125089.1"/>
    </source>
</evidence>
<dbReference type="GO" id="GO:0030182">
    <property type="term" value="P:neuron differentiation"/>
    <property type="evidence" value="ECO:0007669"/>
    <property type="project" value="TreeGrafter"/>
</dbReference>
<proteinExistence type="inferred from homology"/>
<gene>
    <name evidence="10" type="ORF">CUNI_LOCUS10647</name>
</gene>
<keyword evidence="6 8" id="KW-0879">Wnt signaling pathway</keyword>
<evidence type="ECO:0000256" key="5">
    <source>
        <dbReference type="ARBA" id="ARBA00022530"/>
    </source>
</evidence>
<feature type="signal peptide" evidence="9">
    <location>
        <begin position="1"/>
        <end position="24"/>
    </location>
</feature>
<dbReference type="GO" id="GO:0045165">
    <property type="term" value="P:cell fate commitment"/>
    <property type="evidence" value="ECO:0007669"/>
    <property type="project" value="TreeGrafter"/>
</dbReference>
<evidence type="ECO:0000256" key="2">
    <source>
        <dbReference type="ARBA" id="ARBA00005683"/>
    </source>
</evidence>
<comment type="function">
    <text evidence="8">Ligand for members of the frizzled family of seven transmembrane receptors.</text>
</comment>
<sequence length="111" mass="12750">MTVSSHCWVSGLLILLSVLQVVHASWWYLGVASSYQILADEVRHKPDVACSNLQFLQPHQREICSHDFKLLDVIRKGASMGIEECQFQFQDRRWNCTTYNNTSVFGPVLHI</sequence>
<dbReference type="InterPro" id="IPR005817">
    <property type="entry name" value="Wnt"/>
</dbReference>
<dbReference type="GO" id="GO:0005615">
    <property type="term" value="C:extracellular space"/>
    <property type="evidence" value="ECO:0007669"/>
    <property type="project" value="TreeGrafter"/>
</dbReference>
<evidence type="ECO:0000256" key="3">
    <source>
        <dbReference type="ARBA" id="ARBA00022473"/>
    </source>
</evidence>
<evidence type="ECO:0000256" key="8">
    <source>
        <dbReference type="RuleBase" id="RU003500"/>
    </source>
</evidence>
<dbReference type="GO" id="GO:0060070">
    <property type="term" value="P:canonical Wnt signaling pathway"/>
    <property type="evidence" value="ECO:0007669"/>
    <property type="project" value="TreeGrafter"/>
</dbReference>
<evidence type="ECO:0000256" key="4">
    <source>
        <dbReference type="ARBA" id="ARBA00022525"/>
    </source>
</evidence>
<dbReference type="GO" id="GO:0005125">
    <property type="term" value="F:cytokine activity"/>
    <property type="evidence" value="ECO:0007669"/>
    <property type="project" value="TreeGrafter"/>
</dbReference>
<keyword evidence="9" id="KW-0732">Signal</keyword>
<comment type="caution">
    <text evidence="10">The sequence shown here is derived from an EMBL/GenBank/DDBJ whole genome shotgun (WGS) entry which is preliminary data.</text>
</comment>
<keyword evidence="3 8" id="KW-0217">Developmental protein</keyword>
<organism evidence="10 11">
    <name type="scientific">Candidula unifasciata</name>
    <dbReference type="NCBI Taxonomy" id="100452"/>
    <lineage>
        <taxon>Eukaryota</taxon>
        <taxon>Metazoa</taxon>
        <taxon>Spiralia</taxon>
        <taxon>Lophotrochozoa</taxon>
        <taxon>Mollusca</taxon>
        <taxon>Gastropoda</taxon>
        <taxon>Heterobranchia</taxon>
        <taxon>Euthyneura</taxon>
        <taxon>Panpulmonata</taxon>
        <taxon>Eupulmonata</taxon>
        <taxon>Stylommatophora</taxon>
        <taxon>Helicina</taxon>
        <taxon>Helicoidea</taxon>
        <taxon>Geomitridae</taxon>
        <taxon>Candidula</taxon>
    </lineage>
</organism>
<evidence type="ECO:0000256" key="6">
    <source>
        <dbReference type="ARBA" id="ARBA00022687"/>
    </source>
</evidence>
<protein>
    <recommendedName>
        <fullName evidence="8">Protein Wnt</fullName>
    </recommendedName>
</protein>
<evidence type="ECO:0000256" key="7">
    <source>
        <dbReference type="ARBA" id="ARBA00023157"/>
    </source>
</evidence>
<evidence type="ECO:0000256" key="9">
    <source>
        <dbReference type="SAM" id="SignalP"/>
    </source>
</evidence>
<dbReference type="GO" id="GO:0005109">
    <property type="term" value="F:frizzled binding"/>
    <property type="evidence" value="ECO:0007669"/>
    <property type="project" value="TreeGrafter"/>
</dbReference>
<dbReference type="Pfam" id="PF00110">
    <property type="entry name" value="wnt"/>
    <property type="match status" value="1"/>
</dbReference>